<keyword evidence="3" id="KW-1185">Reference proteome</keyword>
<gene>
    <name evidence="2" type="ORF">GCM10009789_85990</name>
</gene>
<dbReference type="InterPro" id="IPR000639">
    <property type="entry name" value="Epox_hydrolase-like"/>
</dbReference>
<dbReference type="InterPro" id="IPR029058">
    <property type="entry name" value="AB_hydrolase_fold"/>
</dbReference>
<evidence type="ECO:0000313" key="2">
    <source>
        <dbReference type="EMBL" id="GAA1619000.1"/>
    </source>
</evidence>
<dbReference type="PRINTS" id="PR00412">
    <property type="entry name" value="EPOXHYDRLASE"/>
</dbReference>
<reference evidence="2 3" key="1">
    <citation type="journal article" date="2019" name="Int. J. Syst. Evol. Microbiol.">
        <title>The Global Catalogue of Microorganisms (GCM) 10K type strain sequencing project: providing services to taxonomists for standard genome sequencing and annotation.</title>
        <authorList>
            <consortium name="The Broad Institute Genomics Platform"/>
            <consortium name="The Broad Institute Genome Sequencing Center for Infectious Disease"/>
            <person name="Wu L."/>
            <person name="Ma J."/>
        </authorList>
    </citation>
    <scope>NUCLEOTIDE SEQUENCE [LARGE SCALE GENOMIC DNA]</scope>
    <source>
        <strain evidence="2 3">JCM 14969</strain>
    </source>
</reference>
<organism evidence="2 3">
    <name type="scientific">Kribbella sancticallisti</name>
    <dbReference type="NCBI Taxonomy" id="460087"/>
    <lineage>
        <taxon>Bacteria</taxon>
        <taxon>Bacillati</taxon>
        <taxon>Actinomycetota</taxon>
        <taxon>Actinomycetes</taxon>
        <taxon>Propionibacteriales</taxon>
        <taxon>Kribbellaceae</taxon>
        <taxon>Kribbella</taxon>
    </lineage>
</organism>
<accession>A0ABN2EVA1</accession>
<dbReference type="Gene3D" id="3.40.50.1820">
    <property type="entry name" value="alpha/beta hydrolase"/>
    <property type="match status" value="1"/>
</dbReference>
<keyword evidence="2" id="KW-0378">Hydrolase</keyword>
<dbReference type="PANTHER" id="PTHR46438:SF2">
    <property type="entry name" value="ALPHA_BETA-HYDROLASES SUPERFAMILY PROTEIN"/>
    <property type="match status" value="1"/>
</dbReference>
<dbReference type="Proteomes" id="UP001500393">
    <property type="component" value="Unassembled WGS sequence"/>
</dbReference>
<dbReference type="PANTHER" id="PTHR46438">
    <property type="entry name" value="ALPHA/BETA-HYDROLASES SUPERFAMILY PROTEIN"/>
    <property type="match status" value="1"/>
</dbReference>
<feature type="domain" description="AB hydrolase-1" evidence="1">
    <location>
        <begin position="17"/>
        <end position="252"/>
    </location>
</feature>
<comment type="caution">
    <text evidence="2">The sequence shown here is derived from an EMBL/GenBank/DDBJ whole genome shotgun (WGS) entry which is preliminary data.</text>
</comment>
<dbReference type="Pfam" id="PF12697">
    <property type="entry name" value="Abhydrolase_6"/>
    <property type="match status" value="1"/>
</dbReference>
<dbReference type="PRINTS" id="PR00111">
    <property type="entry name" value="ABHYDROLASE"/>
</dbReference>
<evidence type="ECO:0000313" key="3">
    <source>
        <dbReference type="Proteomes" id="UP001500393"/>
    </source>
</evidence>
<dbReference type="GO" id="GO:0016787">
    <property type="term" value="F:hydrolase activity"/>
    <property type="evidence" value="ECO:0007669"/>
    <property type="project" value="UniProtKB-KW"/>
</dbReference>
<dbReference type="InterPro" id="IPR000073">
    <property type="entry name" value="AB_hydrolase_1"/>
</dbReference>
<dbReference type="EMBL" id="BAAAOS010000070">
    <property type="protein sequence ID" value="GAA1619000.1"/>
    <property type="molecule type" value="Genomic_DNA"/>
</dbReference>
<dbReference type="SUPFAM" id="SSF53474">
    <property type="entry name" value="alpha/beta-Hydrolases"/>
    <property type="match status" value="1"/>
</dbReference>
<dbReference type="RefSeq" id="WP_344222577.1">
    <property type="nucleotide sequence ID" value="NZ_BAAAOS010000070.1"/>
</dbReference>
<sequence>MLATPENAAEASAGPALVLLHGGGPGVDAVSNWASVRSRFDSEFRCLAPDLLGFGTRIAGTGGIEGPRAWAMARARQILNVLDRHGLDRVHLVGNSAAGGAAALALLSLAPGRIDRAVVMGGAGTGPLPPAVPFYDDPTKQSMRATLGRLVADESVHGELLDELADVRMRQALRPGAESAFRSMFADIEGGPPPIDLISIVNPVLALHGELDRVSPVEVSERLVDALPHGRLAVVAGAGHWIHVDRPDEFCKLVGEFLSA</sequence>
<proteinExistence type="predicted"/>
<protein>
    <submittedName>
        <fullName evidence="2">Alpha/beta hydrolase</fullName>
    </submittedName>
</protein>
<name>A0ABN2EVA1_9ACTN</name>
<evidence type="ECO:0000259" key="1">
    <source>
        <dbReference type="Pfam" id="PF12697"/>
    </source>
</evidence>